<dbReference type="RefSeq" id="WP_345732196.1">
    <property type="nucleotide sequence ID" value="NZ_BAAAYN010000047.1"/>
</dbReference>
<organism evidence="1 2">
    <name type="scientific">Cryptosporangium minutisporangium</name>
    <dbReference type="NCBI Taxonomy" id="113569"/>
    <lineage>
        <taxon>Bacteria</taxon>
        <taxon>Bacillati</taxon>
        <taxon>Actinomycetota</taxon>
        <taxon>Actinomycetes</taxon>
        <taxon>Cryptosporangiales</taxon>
        <taxon>Cryptosporangiaceae</taxon>
        <taxon>Cryptosporangium</taxon>
    </lineage>
</organism>
<keyword evidence="2" id="KW-1185">Reference proteome</keyword>
<reference evidence="2" key="1">
    <citation type="journal article" date="2019" name="Int. J. Syst. Evol. Microbiol.">
        <title>The Global Catalogue of Microorganisms (GCM) 10K type strain sequencing project: providing services to taxonomists for standard genome sequencing and annotation.</title>
        <authorList>
            <consortium name="The Broad Institute Genomics Platform"/>
            <consortium name="The Broad Institute Genome Sequencing Center for Infectious Disease"/>
            <person name="Wu L."/>
            <person name="Ma J."/>
        </authorList>
    </citation>
    <scope>NUCLEOTIDE SEQUENCE [LARGE SCALE GENOMIC DNA]</scope>
    <source>
        <strain evidence="2">JCM 9458</strain>
    </source>
</reference>
<comment type="caution">
    <text evidence="1">The sequence shown here is derived from an EMBL/GenBank/DDBJ whole genome shotgun (WGS) entry which is preliminary data.</text>
</comment>
<evidence type="ECO:0000313" key="2">
    <source>
        <dbReference type="Proteomes" id="UP001501676"/>
    </source>
</evidence>
<accession>A0ABP6T943</accession>
<protein>
    <submittedName>
        <fullName evidence="1">Uncharacterized protein</fullName>
    </submittedName>
</protein>
<gene>
    <name evidence="1" type="ORF">GCM10020369_66200</name>
</gene>
<dbReference type="Proteomes" id="UP001501676">
    <property type="component" value="Unassembled WGS sequence"/>
</dbReference>
<proteinExistence type="predicted"/>
<evidence type="ECO:0000313" key="1">
    <source>
        <dbReference type="EMBL" id="GAA3394942.1"/>
    </source>
</evidence>
<dbReference type="EMBL" id="BAAAYN010000047">
    <property type="protein sequence ID" value="GAA3394942.1"/>
    <property type="molecule type" value="Genomic_DNA"/>
</dbReference>
<name>A0ABP6T943_9ACTN</name>
<sequence length="124" mass="13214">MRLVENKSAPGADADVALLPVERPTRCGSRTIGAYIRTNGEIRYVPAVDVERLTLGVVAVAGAAAVLGSALHRRPAVGPVTMGPGGWVSVRGARGALPRLRGRASAHRPWWARILRAHRLVMQP</sequence>